<dbReference type="Proteomes" id="UP001595604">
    <property type="component" value="Unassembled WGS sequence"/>
</dbReference>
<evidence type="ECO:0000313" key="3">
    <source>
        <dbReference type="EMBL" id="MFC3173157.1"/>
    </source>
</evidence>
<feature type="transmembrane region" description="Helical" evidence="1">
    <location>
        <begin position="224"/>
        <end position="247"/>
    </location>
</feature>
<keyword evidence="1" id="KW-0812">Transmembrane</keyword>
<feature type="transmembrane region" description="Helical" evidence="1">
    <location>
        <begin position="124"/>
        <end position="145"/>
    </location>
</feature>
<feature type="transmembrane region" description="Helical" evidence="1">
    <location>
        <begin position="259"/>
        <end position="276"/>
    </location>
</feature>
<feature type="transmembrane region" description="Helical" evidence="1">
    <location>
        <begin position="86"/>
        <end position="104"/>
    </location>
</feature>
<keyword evidence="1" id="KW-0472">Membrane</keyword>
<evidence type="ECO:0000259" key="2">
    <source>
        <dbReference type="Pfam" id="PF01757"/>
    </source>
</evidence>
<organism evidence="3 4">
    <name type="scientific">Novosphingobium bradum</name>
    <dbReference type="NCBI Taxonomy" id="1737444"/>
    <lineage>
        <taxon>Bacteria</taxon>
        <taxon>Pseudomonadati</taxon>
        <taxon>Pseudomonadota</taxon>
        <taxon>Alphaproteobacteria</taxon>
        <taxon>Sphingomonadales</taxon>
        <taxon>Sphingomonadaceae</taxon>
        <taxon>Novosphingobium</taxon>
    </lineage>
</organism>
<name>A0ABV7ISL8_9SPHN</name>
<dbReference type="EC" id="2.3.-.-" evidence="3"/>
<feature type="transmembrane region" description="Helical" evidence="1">
    <location>
        <begin position="288"/>
        <end position="305"/>
    </location>
</feature>
<keyword evidence="3" id="KW-0808">Transferase</keyword>
<accession>A0ABV7ISL8</accession>
<reference evidence="4" key="1">
    <citation type="journal article" date="2019" name="Int. J. Syst. Evol. Microbiol.">
        <title>The Global Catalogue of Microorganisms (GCM) 10K type strain sequencing project: providing services to taxonomists for standard genome sequencing and annotation.</title>
        <authorList>
            <consortium name="The Broad Institute Genomics Platform"/>
            <consortium name="The Broad Institute Genome Sequencing Center for Infectious Disease"/>
            <person name="Wu L."/>
            <person name="Ma J."/>
        </authorList>
    </citation>
    <scope>NUCLEOTIDE SEQUENCE [LARGE SCALE GENOMIC DNA]</scope>
    <source>
        <strain evidence="4">KCTC 42984</strain>
    </source>
</reference>
<comment type="caution">
    <text evidence="3">The sequence shown here is derived from an EMBL/GenBank/DDBJ whole genome shotgun (WGS) entry which is preliminary data.</text>
</comment>
<feature type="transmembrane region" description="Helical" evidence="1">
    <location>
        <begin position="202"/>
        <end position="218"/>
    </location>
</feature>
<dbReference type="Pfam" id="PF01757">
    <property type="entry name" value="Acyl_transf_3"/>
    <property type="match status" value="1"/>
</dbReference>
<protein>
    <submittedName>
        <fullName evidence="3">Acyltransferase family protein</fullName>
        <ecNumber evidence="3">2.3.-.-</ecNumber>
    </submittedName>
</protein>
<evidence type="ECO:0000313" key="4">
    <source>
        <dbReference type="Proteomes" id="UP001595604"/>
    </source>
</evidence>
<evidence type="ECO:0000256" key="1">
    <source>
        <dbReference type="SAM" id="Phobius"/>
    </source>
</evidence>
<sequence length="328" mass="34447">MSAGSVAPARSVHHPDLDGLRGALALGVALLHLGINSFTMRALGWKGPVLGLGVDVFFVLSGYVLTRATAPTSPLGLFALRRFLRLAPVFYVTTLGLALVIRQSPESLETVMGAPVMGRDPLNFPAWSICWEFYLPLLALGAANLGLRVPDKAVRPLLALCLVALGLVDREVAAGGNQYLMRALFGLAAGHLLWRSRLALPVRLEIPFVVLIGAMALAPDWPGAAVVLPFAAAACVLAGVHGGSVFGSAPFQFLGTISYTLYLVHVPVLRAAQAVLSDGVNANPPVKLAVLVASLILAWLLTVAVERPFIRLGGRLKALATAGAPQRA</sequence>
<dbReference type="InterPro" id="IPR002656">
    <property type="entry name" value="Acyl_transf_3_dom"/>
</dbReference>
<dbReference type="InterPro" id="IPR050879">
    <property type="entry name" value="Acyltransferase_3"/>
</dbReference>
<gene>
    <name evidence="3" type="ORF">ACFOD9_02710</name>
</gene>
<dbReference type="GO" id="GO:0016746">
    <property type="term" value="F:acyltransferase activity"/>
    <property type="evidence" value="ECO:0007669"/>
    <property type="project" value="UniProtKB-KW"/>
</dbReference>
<keyword evidence="4" id="KW-1185">Reference proteome</keyword>
<feature type="transmembrane region" description="Helical" evidence="1">
    <location>
        <begin position="20"/>
        <end position="39"/>
    </location>
</feature>
<feature type="domain" description="Acyltransferase 3" evidence="2">
    <location>
        <begin position="16"/>
        <end position="302"/>
    </location>
</feature>
<dbReference type="RefSeq" id="WP_379508549.1">
    <property type="nucleotide sequence ID" value="NZ_JBHRTQ010000003.1"/>
</dbReference>
<dbReference type="PANTHER" id="PTHR23028">
    <property type="entry name" value="ACETYLTRANSFERASE"/>
    <property type="match status" value="1"/>
</dbReference>
<keyword evidence="3" id="KW-0012">Acyltransferase</keyword>
<proteinExistence type="predicted"/>
<dbReference type="EMBL" id="JBHRTQ010000003">
    <property type="protein sequence ID" value="MFC3173157.1"/>
    <property type="molecule type" value="Genomic_DNA"/>
</dbReference>
<keyword evidence="1" id="KW-1133">Transmembrane helix</keyword>